<organism evidence="1 2">
    <name type="scientific">Aristaeella lactis</name>
    <dbReference type="NCBI Taxonomy" id="3046383"/>
    <lineage>
        <taxon>Bacteria</taxon>
        <taxon>Bacillati</taxon>
        <taxon>Bacillota</taxon>
        <taxon>Clostridia</taxon>
        <taxon>Eubacteriales</taxon>
        <taxon>Aristaeellaceae</taxon>
        <taxon>Aristaeella</taxon>
    </lineage>
</organism>
<evidence type="ECO:0000313" key="1">
    <source>
        <dbReference type="EMBL" id="SMC36818.1"/>
    </source>
</evidence>
<gene>
    <name evidence="1" type="ORF">SAMN06297397_0341</name>
</gene>
<sequence>MLCPRCGYYAENEENVCPECGEIILTTAEVLPGGAEAIRQGKRARQAIHDAAARQNIEAKRRRRSGASHATVEMPVVKDEREESDYFPDYTVSDGSEGEEDGDGVFERRRRAVYDENEALEEQARVYTQWIEQNKGKKRKMVNWIKISILLTAAAIVLVVGGYLFLKKTDSGQRVMARIGKEATSSALWNVGEELMNAGDLDGAIESFEKAKAQDLADEEGHVDVDGLLMLGSVYEAAGRTADAAKLYEEIYTETPSRPEAYINHIRILLNSGVKGDKAKAGDLMKKAYENTGETSFDTQRRDLLPEMPELTAGSQYSEKKIEINFKKSSQEYQIYYTFDEEAKLPADGILFTEPFYIDEKDPDPTWNLRAVAVNGELVSDEISATYKIIMPSPQMPRCNLAPGTYKNRQKVKLFPGKDNENDDDIKIFYSVDGSDPSNGDNPQYTGEPVLLPSGHKVTIKAVAVNRYDKVSSVLEVSFKIDAKPYPLKAWDITETINDLELNKTTLQAFQAAYGEGKDADIKQGINGFKTELRKIEYPWGYVVMTLDRRNWVLVELRFHDGSTFKAPRGTGIGDPMDFVIGKFRDMGQVATAKGNRGLYCLDNGSDGKYLKKANAIRYRIRKDGTWYQLEYHLDSSGTVEEIVYRYIPE</sequence>
<keyword evidence="2" id="KW-1185">Reference proteome</keyword>
<dbReference type="Proteomes" id="UP000192328">
    <property type="component" value="Unassembled WGS sequence"/>
</dbReference>
<name>A0AC61PHU7_9FIRM</name>
<evidence type="ECO:0000313" key="2">
    <source>
        <dbReference type="Proteomes" id="UP000192328"/>
    </source>
</evidence>
<protein>
    <submittedName>
        <fullName evidence="1">Tetratricopeptide repeat-containing protein</fullName>
    </submittedName>
</protein>
<comment type="caution">
    <text evidence="1">The sequence shown here is derived from an EMBL/GenBank/DDBJ whole genome shotgun (WGS) entry which is preliminary data.</text>
</comment>
<dbReference type="EMBL" id="FWXZ01000001">
    <property type="protein sequence ID" value="SMC36818.1"/>
    <property type="molecule type" value="Genomic_DNA"/>
</dbReference>
<proteinExistence type="predicted"/>
<reference evidence="1" key="1">
    <citation type="submission" date="2017-04" db="EMBL/GenBank/DDBJ databases">
        <authorList>
            <person name="Varghese N."/>
            <person name="Submissions S."/>
        </authorList>
    </citation>
    <scope>NUCLEOTIDE SEQUENCE</scope>
    <source>
        <strain evidence="1">WTE2008</strain>
    </source>
</reference>
<accession>A0AC61PHU7</accession>